<name>A0ABT9JRU7_9PROT</name>
<comment type="caution">
    <text evidence="3">The sequence shown here is derived from an EMBL/GenBank/DDBJ whole genome shotgun (WGS) entry which is preliminary data.</text>
</comment>
<gene>
    <name evidence="3" type="ORF">Q9291_03175</name>
</gene>
<feature type="domain" description="SMP-30/Gluconolactonase/LRE-like region" evidence="2">
    <location>
        <begin position="94"/>
        <end position="255"/>
    </location>
</feature>
<proteinExistence type="predicted"/>
<evidence type="ECO:0000313" key="3">
    <source>
        <dbReference type="EMBL" id="MDP8566845.1"/>
    </source>
</evidence>
<protein>
    <submittedName>
        <fullName evidence="3">SMP-30/gluconolactonase/LRE family protein</fullName>
    </submittedName>
</protein>
<dbReference type="PANTHER" id="PTHR47572:SF5">
    <property type="entry name" value="BLR2277 PROTEIN"/>
    <property type="match status" value="1"/>
</dbReference>
<dbReference type="RefSeq" id="WP_306388546.1">
    <property type="nucleotide sequence ID" value="NZ_JAVCAP010000004.1"/>
</dbReference>
<dbReference type="InterPro" id="IPR011042">
    <property type="entry name" value="6-blade_b-propeller_TolB-like"/>
</dbReference>
<keyword evidence="4" id="KW-1185">Reference proteome</keyword>
<evidence type="ECO:0000313" key="4">
    <source>
        <dbReference type="Proteomes" id="UP001225906"/>
    </source>
</evidence>
<dbReference type="PANTHER" id="PTHR47572">
    <property type="entry name" value="LIPOPROTEIN-RELATED"/>
    <property type="match status" value="1"/>
</dbReference>
<dbReference type="Gene3D" id="2.120.10.30">
    <property type="entry name" value="TolB, C-terminal domain"/>
    <property type="match status" value="1"/>
</dbReference>
<organism evidence="3 4">
    <name type="scientific">Methylophilus aquaticus</name>
    <dbReference type="NCBI Taxonomy" id="1971610"/>
    <lineage>
        <taxon>Bacteria</taxon>
        <taxon>Pseudomonadati</taxon>
        <taxon>Pseudomonadota</taxon>
        <taxon>Betaproteobacteria</taxon>
        <taxon>Nitrosomonadales</taxon>
        <taxon>Methylophilaceae</taxon>
        <taxon>Methylophilus</taxon>
    </lineage>
</organism>
<dbReference type="Pfam" id="PF08450">
    <property type="entry name" value="SGL"/>
    <property type="match status" value="1"/>
</dbReference>
<dbReference type="Proteomes" id="UP001225906">
    <property type="component" value="Unassembled WGS sequence"/>
</dbReference>
<dbReference type="Gene3D" id="2.40.10.500">
    <property type="match status" value="1"/>
</dbReference>
<accession>A0ABT9JRU7</accession>
<dbReference type="InterPro" id="IPR051262">
    <property type="entry name" value="SMP-30/CGR1_Lactonase"/>
</dbReference>
<evidence type="ECO:0000256" key="1">
    <source>
        <dbReference type="SAM" id="SignalP"/>
    </source>
</evidence>
<evidence type="ECO:0000259" key="2">
    <source>
        <dbReference type="Pfam" id="PF08450"/>
    </source>
</evidence>
<keyword evidence="1" id="KW-0732">Signal</keyword>
<sequence>MPLQNYARYLRQLLPVLLLGSSPQLYAQALEPVKGLLTPESVVQDTDGKIYVSEINEFGKDGDGQIRVIDHGKNTVLIKGLDDPKGLAISGKMLYIADKTKILRVALDHKPAKAEVFVAAVDFPRIPQFLNDLDVDAHGNLYVSDSGDIMGAGNGGAVYKITPNHTLSLLIDGNQDPRILAPNGLLSDAKGTHLLMLDFTSGVLYDYTLANKQLTEVANGFGGGDGIVKQTDGTIYVSDWKSGKVFRVNSDHTITLIKEGYQSAADIALSHDGKHLLVPDMKAGVLDPLPLK</sequence>
<feature type="chain" id="PRO_5046079952" evidence="1">
    <location>
        <begin position="28"/>
        <end position="292"/>
    </location>
</feature>
<dbReference type="SUPFAM" id="SSF63829">
    <property type="entry name" value="Calcium-dependent phosphotriesterase"/>
    <property type="match status" value="1"/>
</dbReference>
<dbReference type="InterPro" id="IPR013658">
    <property type="entry name" value="SGL"/>
</dbReference>
<feature type="signal peptide" evidence="1">
    <location>
        <begin position="1"/>
        <end position="27"/>
    </location>
</feature>
<dbReference type="EMBL" id="JAVCAP010000004">
    <property type="protein sequence ID" value="MDP8566845.1"/>
    <property type="molecule type" value="Genomic_DNA"/>
</dbReference>
<reference evidence="4" key="1">
    <citation type="journal article" date="2019" name="Int. J. Syst. Evol. Microbiol.">
        <title>The Global Catalogue of Microorganisms (GCM) 10K type strain sequencing project: providing services to taxonomists for standard genome sequencing and annotation.</title>
        <authorList>
            <consortium name="The Broad Institute Genomics Platform"/>
            <consortium name="The Broad Institute Genome Sequencing Center for Infectious Disease"/>
            <person name="Wu L."/>
            <person name="Ma J."/>
        </authorList>
    </citation>
    <scope>NUCLEOTIDE SEQUENCE [LARGE SCALE GENOMIC DNA]</scope>
    <source>
        <strain evidence="4">VKM B-3159</strain>
    </source>
</reference>